<gene>
    <name evidence="3" type="ORF">BMF94_5900</name>
</gene>
<evidence type="ECO:0008006" key="5">
    <source>
        <dbReference type="Google" id="ProtNLM"/>
    </source>
</evidence>
<dbReference type="OrthoDB" id="2520628at2759"/>
<dbReference type="Proteomes" id="UP000237144">
    <property type="component" value="Unassembled WGS sequence"/>
</dbReference>
<keyword evidence="4" id="KW-1185">Reference proteome</keyword>
<reference evidence="3 4" key="1">
    <citation type="journal article" date="2018" name="Front. Microbiol.">
        <title>Prospects for Fungal Bioremediation of Acidic Radioactive Waste Sites: Characterization and Genome Sequence of Rhodotorula taiwanensis MD1149.</title>
        <authorList>
            <person name="Tkavc R."/>
            <person name="Matrosova V.Y."/>
            <person name="Grichenko O.E."/>
            <person name="Gostincar C."/>
            <person name="Volpe R.P."/>
            <person name="Klimenkova P."/>
            <person name="Gaidamakova E.K."/>
            <person name="Zhou C.E."/>
            <person name="Stewart B.J."/>
            <person name="Lyman M.G."/>
            <person name="Malfatti S.A."/>
            <person name="Rubinfeld B."/>
            <person name="Courtot M."/>
            <person name="Singh J."/>
            <person name="Dalgard C.L."/>
            <person name="Hamilton T."/>
            <person name="Frey K.G."/>
            <person name="Gunde-Cimerman N."/>
            <person name="Dugan L."/>
            <person name="Daly M.J."/>
        </authorList>
    </citation>
    <scope>NUCLEOTIDE SEQUENCE [LARGE SCALE GENOMIC DNA]</scope>
    <source>
        <strain evidence="3 4">MD1149</strain>
    </source>
</reference>
<dbReference type="AlphaFoldDB" id="A0A2S5B2Y0"/>
<keyword evidence="2" id="KW-0472">Membrane</keyword>
<organism evidence="3 4">
    <name type="scientific">Rhodotorula taiwanensis</name>
    <dbReference type="NCBI Taxonomy" id="741276"/>
    <lineage>
        <taxon>Eukaryota</taxon>
        <taxon>Fungi</taxon>
        <taxon>Dikarya</taxon>
        <taxon>Basidiomycota</taxon>
        <taxon>Pucciniomycotina</taxon>
        <taxon>Microbotryomycetes</taxon>
        <taxon>Sporidiobolales</taxon>
        <taxon>Sporidiobolaceae</taxon>
        <taxon>Rhodotorula</taxon>
    </lineage>
</organism>
<feature type="region of interest" description="Disordered" evidence="1">
    <location>
        <begin position="306"/>
        <end position="346"/>
    </location>
</feature>
<feature type="transmembrane region" description="Helical" evidence="2">
    <location>
        <begin position="214"/>
        <end position="234"/>
    </location>
</feature>
<evidence type="ECO:0000256" key="1">
    <source>
        <dbReference type="SAM" id="MobiDB-lite"/>
    </source>
</evidence>
<feature type="transmembrane region" description="Helical" evidence="2">
    <location>
        <begin position="169"/>
        <end position="193"/>
    </location>
</feature>
<feature type="transmembrane region" description="Helical" evidence="2">
    <location>
        <begin position="29"/>
        <end position="49"/>
    </location>
</feature>
<evidence type="ECO:0000313" key="3">
    <source>
        <dbReference type="EMBL" id="POY71143.1"/>
    </source>
</evidence>
<evidence type="ECO:0000256" key="2">
    <source>
        <dbReference type="SAM" id="Phobius"/>
    </source>
</evidence>
<evidence type="ECO:0000313" key="4">
    <source>
        <dbReference type="Proteomes" id="UP000237144"/>
    </source>
</evidence>
<protein>
    <recommendedName>
        <fullName evidence="5">Proteophosphoglycan ppg4</fullName>
    </recommendedName>
</protein>
<accession>A0A2S5B2Y0</accession>
<feature type="transmembrane region" description="Helical" evidence="2">
    <location>
        <begin position="70"/>
        <end position="95"/>
    </location>
</feature>
<proteinExistence type="predicted"/>
<name>A0A2S5B2Y0_9BASI</name>
<dbReference type="EMBL" id="PJQD01000086">
    <property type="protein sequence ID" value="POY71143.1"/>
    <property type="molecule type" value="Genomic_DNA"/>
</dbReference>
<sequence length="346" mass="37127">MVSTAAWELTLAPTLTRIGSTHNWLNSTLVYPSFPFTIFAVIHAVRVACVYRGIARAGGYDRQLGDLQAAIVPLVLILGGSTISSVLLGLVPGWIISPVPVATYGRVSAPLIPLLAAKSGLVSFLLSLPALPRETLFCLVDGFSRIMGMATLGVDVVRAHPNPAVRSSAWAMILTAFISGGGGGMIVPMFRMFGPEWGFTSTPAFVKEGLSIDVWSAAFIGYVYATLIDAHPFFRKPVAYLLGRLPMLHPYVHLPKTYFTSVKPSMLLQPAEAKTFCSLLLALMLFTSRIVIPALSRSSAKASNAAAAQKRRVQDQAQKAVKSASTAVEDKVPTEASGIRQRQKAQ</sequence>
<comment type="caution">
    <text evidence="3">The sequence shown here is derived from an EMBL/GenBank/DDBJ whole genome shotgun (WGS) entry which is preliminary data.</text>
</comment>
<keyword evidence="2" id="KW-0812">Transmembrane</keyword>
<keyword evidence="2" id="KW-1133">Transmembrane helix</keyword>
<feature type="transmembrane region" description="Helical" evidence="2">
    <location>
        <begin position="107"/>
        <end position="128"/>
    </location>
</feature>